<evidence type="ECO:0000256" key="1">
    <source>
        <dbReference type="SAM" id="MobiDB-lite"/>
    </source>
</evidence>
<proteinExistence type="predicted"/>
<reference evidence="2 3" key="1">
    <citation type="submission" date="2019-06" db="EMBL/GenBank/DDBJ databases">
        <title>WGS assembly of Gossypium darwinii.</title>
        <authorList>
            <person name="Chen Z.J."/>
            <person name="Sreedasyam A."/>
            <person name="Ando A."/>
            <person name="Song Q."/>
            <person name="De L."/>
            <person name="Hulse-Kemp A."/>
            <person name="Ding M."/>
            <person name="Ye W."/>
            <person name="Kirkbride R."/>
            <person name="Jenkins J."/>
            <person name="Plott C."/>
            <person name="Lovell J."/>
            <person name="Lin Y.-M."/>
            <person name="Vaughn R."/>
            <person name="Liu B."/>
            <person name="Li W."/>
            <person name="Simpson S."/>
            <person name="Scheffler B."/>
            <person name="Saski C."/>
            <person name="Grover C."/>
            <person name="Hu G."/>
            <person name="Conover J."/>
            <person name="Carlson J."/>
            <person name="Shu S."/>
            <person name="Boston L."/>
            <person name="Williams M."/>
            <person name="Peterson D."/>
            <person name="Mcgee K."/>
            <person name="Jones D."/>
            <person name="Wendel J."/>
            <person name="Stelly D."/>
            <person name="Grimwood J."/>
            <person name="Schmutz J."/>
        </authorList>
    </citation>
    <scope>NUCLEOTIDE SEQUENCE [LARGE SCALE GENOMIC DNA]</scope>
    <source>
        <strain evidence="2">1808015.09</strain>
    </source>
</reference>
<accession>A0A5D2E6V8</accession>
<dbReference type="Proteomes" id="UP000323506">
    <property type="component" value="Chromosome A12"/>
</dbReference>
<keyword evidence="3" id="KW-1185">Reference proteome</keyword>
<evidence type="ECO:0000313" key="2">
    <source>
        <dbReference type="EMBL" id="TYG89042.1"/>
    </source>
</evidence>
<dbReference type="AlphaFoldDB" id="A0A5D2E6V8"/>
<sequence>MSTFLTNVRFDENVFPFAQVSMSVAPVTGNMSSQHTRDITILPMFKVPTVEISAQPRADSSSASDTSTLGPSSDGVFGSTSVSTVGTLGPVVEQQRPSSVNYHSMMTRSKMGIYKLKAYMVVMSDIKPSTIHEAMEIPS</sequence>
<name>A0A5D2E6V8_GOSDA</name>
<gene>
    <name evidence="2" type="ORF">ES288_A12G069400v1</name>
</gene>
<feature type="compositionally biased region" description="Low complexity" evidence="1">
    <location>
        <begin position="58"/>
        <end position="68"/>
    </location>
</feature>
<feature type="region of interest" description="Disordered" evidence="1">
    <location>
        <begin position="55"/>
        <end position="81"/>
    </location>
</feature>
<protein>
    <submittedName>
        <fullName evidence="2">Uncharacterized protein</fullName>
    </submittedName>
</protein>
<evidence type="ECO:0000313" key="3">
    <source>
        <dbReference type="Proteomes" id="UP000323506"/>
    </source>
</evidence>
<organism evidence="2 3">
    <name type="scientific">Gossypium darwinii</name>
    <name type="common">Darwin's cotton</name>
    <name type="synonym">Gossypium barbadense var. darwinii</name>
    <dbReference type="NCBI Taxonomy" id="34276"/>
    <lineage>
        <taxon>Eukaryota</taxon>
        <taxon>Viridiplantae</taxon>
        <taxon>Streptophyta</taxon>
        <taxon>Embryophyta</taxon>
        <taxon>Tracheophyta</taxon>
        <taxon>Spermatophyta</taxon>
        <taxon>Magnoliopsida</taxon>
        <taxon>eudicotyledons</taxon>
        <taxon>Gunneridae</taxon>
        <taxon>Pentapetalae</taxon>
        <taxon>rosids</taxon>
        <taxon>malvids</taxon>
        <taxon>Malvales</taxon>
        <taxon>Malvaceae</taxon>
        <taxon>Malvoideae</taxon>
        <taxon>Gossypium</taxon>
    </lineage>
</organism>
<dbReference type="EMBL" id="CM017699">
    <property type="protein sequence ID" value="TYG89042.1"/>
    <property type="molecule type" value="Genomic_DNA"/>
</dbReference>